<feature type="binding site" evidence="3">
    <location>
        <position position="101"/>
    </location>
    <ligand>
        <name>substrate</name>
    </ligand>
</feature>
<evidence type="ECO:0000313" key="6">
    <source>
        <dbReference type="Proteomes" id="UP000199180"/>
    </source>
</evidence>
<dbReference type="Pfam" id="PF08450">
    <property type="entry name" value="SGL"/>
    <property type="match status" value="1"/>
</dbReference>
<comment type="similarity">
    <text evidence="1">Belongs to the SMP-30/CGR1 family.</text>
</comment>
<dbReference type="PRINTS" id="PR01790">
    <property type="entry name" value="SMP30FAMILY"/>
</dbReference>
<reference evidence="5 6" key="1">
    <citation type="submission" date="2016-10" db="EMBL/GenBank/DDBJ databases">
        <authorList>
            <person name="de Groot N.N."/>
        </authorList>
    </citation>
    <scope>NUCLEOTIDE SEQUENCE [LARGE SCALE GENOMIC DNA]</scope>
    <source>
        <strain evidence="5 6">DSM 17862</strain>
    </source>
</reference>
<dbReference type="Proteomes" id="UP000199180">
    <property type="component" value="Unassembled WGS sequence"/>
</dbReference>
<dbReference type="InterPro" id="IPR011042">
    <property type="entry name" value="6-blade_b-propeller_TolB-like"/>
</dbReference>
<organism evidence="5 6">
    <name type="scientific">Paracoccus homiensis</name>
    <dbReference type="NCBI Taxonomy" id="364199"/>
    <lineage>
        <taxon>Bacteria</taxon>
        <taxon>Pseudomonadati</taxon>
        <taxon>Pseudomonadota</taxon>
        <taxon>Alphaproteobacteria</taxon>
        <taxon>Rhodobacterales</taxon>
        <taxon>Paracoccaceae</taxon>
        <taxon>Paracoccus</taxon>
    </lineage>
</organism>
<feature type="binding site" evidence="3">
    <location>
        <position position="189"/>
    </location>
    <ligand>
        <name>a divalent metal cation</name>
        <dbReference type="ChEBI" id="CHEBI:60240"/>
    </ligand>
</feature>
<accession>A0A1I0J6B0</accession>
<dbReference type="InterPro" id="IPR013658">
    <property type="entry name" value="SGL"/>
</dbReference>
<evidence type="ECO:0000256" key="1">
    <source>
        <dbReference type="ARBA" id="ARBA00008853"/>
    </source>
</evidence>
<evidence type="ECO:0000256" key="2">
    <source>
        <dbReference type="PIRSR" id="PIRSR605511-1"/>
    </source>
</evidence>
<feature type="domain" description="SMP-30/Gluconolactonase/LRE-like region" evidence="4">
    <location>
        <begin position="14"/>
        <end position="247"/>
    </location>
</feature>
<dbReference type="RefSeq" id="WP_175479970.1">
    <property type="nucleotide sequence ID" value="NZ_FOHO01000022.1"/>
</dbReference>
<feature type="binding site" evidence="3">
    <location>
        <position position="146"/>
    </location>
    <ligand>
        <name>a divalent metal cation</name>
        <dbReference type="ChEBI" id="CHEBI:60240"/>
    </ligand>
</feature>
<feature type="binding site" evidence="3">
    <location>
        <position position="16"/>
    </location>
    <ligand>
        <name>a divalent metal cation</name>
        <dbReference type="ChEBI" id="CHEBI:60240"/>
    </ligand>
</feature>
<dbReference type="PANTHER" id="PTHR10907:SF47">
    <property type="entry name" value="REGUCALCIN"/>
    <property type="match status" value="1"/>
</dbReference>
<dbReference type="Gene3D" id="2.120.10.30">
    <property type="entry name" value="TolB, C-terminal domain"/>
    <property type="match status" value="1"/>
</dbReference>
<evidence type="ECO:0000259" key="4">
    <source>
        <dbReference type="Pfam" id="PF08450"/>
    </source>
</evidence>
<protein>
    <submittedName>
        <fullName evidence="5">Sugar lactone lactonase YvrE</fullName>
    </submittedName>
</protein>
<evidence type="ECO:0000313" key="5">
    <source>
        <dbReference type="EMBL" id="SEU05396.1"/>
    </source>
</evidence>
<dbReference type="SUPFAM" id="SSF63829">
    <property type="entry name" value="Calcium-dependent phosphotriesterase"/>
    <property type="match status" value="1"/>
</dbReference>
<proteinExistence type="inferred from homology"/>
<dbReference type="GO" id="GO:0005509">
    <property type="term" value="F:calcium ion binding"/>
    <property type="evidence" value="ECO:0007669"/>
    <property type="project" value="TreeGrafter"/>
</dbReference>
<dbReference type="InterPro" id="IPR005511">
    <property type="entry name" value="SMP-30"/>
</dbReference>
<dbReference type="STRING" id="364199.SAMN04489858_1228"/>
<gene>
    <name evidence="5" type="ORF">SAMN04489858_1228</name>
</gene>
<comment type="cofactor">
    <cofactor evidence="3">
        <name>Zn(2+)</name>
        <dbReference type="ChEBI" id="CHEBI:29105"/>
    </cofactor>
    <text evidence="3">Binds 1 divalent metal cation per subunit.</text>
</comment>
<keyword evidence="6" id="KW-1185">Reference proteome</keyword>
<dbReference type="GO" id="GO:0019853">
    <property type="term" value="P:L-ascorbic acid biosynthetic process"/>
    <property type="evidence" value="ECO:0007669"/>
    <property type="project" value="TreeGrafter"/>
</dbReference>
<dbReference type="PANTHER" id="PTHR10907">
    <property type="entry name" value="REGUCALCIN"/>
    <property type="match status" value="1"/>
</dbReference>
<keyword evidence="3" id="KW-0479">Metal-binding</keyword>
<feature type="binding site" evidence="3">
    <location>
        <position position="99"/>
    </location>
    <ligand>
        <name>substrate</name>
    </ligand>
</feature>
<name>A0A1I0J6B0_9RHOB</name>
<keyword evidence="3" id="KW-0862">Zinc</keyword>
<dbReference type="EMBL" id="FOHO01000022">
    <property type="protein sequence ID" value="SEU05396.1"/>
    <property type="molecule type" value="Genomic_DNA"/>
</dbReference>
<feature type="active site" description="Proton donor/acceptor" evidence="2">
    <location>
        <position position="189"/>
    </location>
</feature>
<evidence type="ECO:0000256" key="3">
    <source>
        <dbReference type="PIRSR" id="PIRSR605511-2"/>
    </source>
</evidence>
<dbReference type="GO" id="GO:0004341">
    <property type="term" value="F:gluconolactonase activity"/>
    <property type="evidence" value="ECO:0007669"/>
    <property type="project" value="TreeGrafter"/>
</dbReference>
<sequence>MEQPICVDQARAGCGEGLLWDDRAGLIRWVDISGERLHAHDPATGSNSSVAMPCLISALALHQDGGLLIATAHGLGCVDADTGKVDILGHPEPGLAGNRLNDMVAGPDGALWLGTMSEGAKAPSGSLYRSAEAGWDRLMSGTTISNGLDVSPDGRRLYFIDSVPGSLHCHEDGAWRIIRSFGDDIGRPDGMCVDRDGNLWIAICDRGQVIGMTPDGKPFDCIQLPCQIVTNCCFGGPDLDRLYITTGTFSMTEAEKSANPLAGGLFALPMPVRGKPPHRVRWTG</sequence>
<dbReference type="AlphaFoldDB" id="A0A1I0J6B0"/>